<comment type="caution">
    <text evidence="2">The sequence shown here is derived from an EMBL/GenBank/DDBJ whole genome shotgun (WGS) entry which is preliminary data.</text>
</comment>
<dbReference type="PANTHER" id="PTHR35532">
    <property type="entry name" value="SIMILAR TO POLYHYDROXYALKANOATE DEPOLYMERASE"/>
    <property type="match status" value="1"/>
</dbReference>
<gene>
    <name evidence="2" type="ORF">AB1Y20_019567</name>
</gene>
<accession>A0AB34JUQ2</accession>
<dbReference type="GO" id="GO:0016052">
    <property type="term" value="P:carbohydrate catabolic process"/>
    <property type="evidence" value="ECO:0007669"/>
    <property type="project" value="InterPro"/>
</dbReference>
<feature type="domain" description="Carbohydrate-binding" evidence="1">
    <location>
        <begin position="36"/>
        <end position="127"/>
    </location>
</feature>
<dbReference type="EMBL" id="JBGBPQ010000005">
    <property type="protein sequence ID" value="KAL1524681.1"/>
    <property type="molecule type" value="Genomic_DNA"/>
</dbReference>
<dbReference type="CDD" id="cd09620">
    <property type="entry name" value="CBM9_like_3"/>
    <property type="match status" value="1"/>
</dbReference>
<dbReference type="GO" id="GO:0030246">
    <property type="term" value="F:carbohydrate binding"/>
    <property type="evidence" value="ECO:0007669"/>
    <property type="project" value="InterPro"/>
</dbReference>
<dbReference type="Proteomes" id="UP001515480">
    <property type="component" value="Unassembled WGS sequence"/>
</dbReference>
<dbReference type="PANTHER" id="PTHR35532:SF5">
    <property type="entry name" value="CARBOHYDRATE-BINDING DOMAIN-CONTAINING PROTEIN"/>
    <property type="match status" value="1"/>
</dbReference>
<dbReference type="AlphaFoldDB" id="A0AB34JUQ2"/>
<name>A0AB34JUQ2_PRYPA</name>
<evidence type="ECO:0000313" key="3">
    <source>
        <dbReference type="Proteomes" id="UP001515480"/>
    </source>
</evidence>
<dbReference type="InterPro" id="IPR010502">
    <property type="entry name" value="Carb-bd_dom_fam9"/>
</dbReference>
<evidence type="ECO:0000313" key="2">
    <source>
        <dbReference type="EMBL" id="KAL1524681.1"/>
    </source>
</evidence>
<dbReference type="GO" id="GO:0004553">
    <property type="term" value="F:hydrolase activity, hydrolyzing O-glycosyl compounds"/>
    <property type="evidence" value="ECO:0007669"/>
    <property type="project" value="InterPro"/>
</dbReference>
<evidence type="ECO:0000259" key="1">
    <source>
        <dbReference type="Pfam" id="PF06452"/>
    </source>
</evidence>
<dbReference type="SUPFAM" id="SSF49344">
    <property type="entry name" value="CBD9-like"/>
    <property type="match status" value="1"/>
</dbReference>
<dbReference type="Gene3D" id="2.60.40.1190">
    <property type="match status" value="1"/>
</dbReference>
<keyword evidence="3" id="KW-1185">Reference proteome</keyword>
<dbReference type="Pfam" id="PF06452">
    <property type="entry name" value="CBM9_1"/>
    <property type="match status" value="1"/>
</dbReference>
<reference evidence="2 3" key="1">
    <citation type="journal article" date="2024" name="Science">
        <title>Giant polyketide synthase enzymes in the biosynthesis of giant marine polyether toxins.</title>
        <authorList>
            <person name="Fallon T.R."/>
            <person name="Shende V.V."/>
            <person name="Wierzbicki I.H."/>
            <person name="Pendleton A.L."/>
            <person name="Watervoot N.F."/>
            <person name="Auber R.P."/>
            <person name="Gonzalez D.J."/>
            <person name="Wisecaver J.H."/>
            <person name="Moore B.S."/>
        </authorList>
    </citation>
    <scope>NUCLEOTIDE SEQUENCE [LARGE SCALE GENOMIC DNA]</scope>
    <source>
        <strain evidence="2 3">12B1</strain>
    </source>
</reference>
<protein>
    <recommendedName>
        <fullName evidence="1">Carbohydrate-binding domain-containing protein</fullName>
    </recommendedName>
</protein>
<sequence>MEAIAQAAQIDWRFLDRYPQHYRAARIPAHTPPPVLDGRLDDEVWKLAEWTGGFEDIAQTLFPTHTIPSGFETRAKVLWGEGFLYVAAELQDRFVSGSVTAHNEQVPYVDNDFEVFIDVSGTTHFYKEFEMDLLNGTYDVLWRATDPQSPGLGGVPCDPKLHLPGGSWCCNSTDRSVGFTGNWTMAPALAAAAHVDTSGGESFGPDFPFTPWTVPAPRWTAEVRFPISGVPGVHGGLTDSEASVARGSLYDFTVFDPSRAPPSWGPRYWWINFARSEHPLTRSLGKASAVQCADVKARLPTLLGDDPWSCYWSWVWQQMGATKYLHYPEMWGILEFAGTGLVPSRDLAWSSHHRSEEVAAVNCLNIEFPGRHVALQLFWAQYAYWQQHHTYTTSILTLLEKAYCSYKPPQNVSNYCRPDDVRRAMQYADIFALRIDVDTSSRSCVQYPTASTQGNATGGPCFSVQVNVTVPGHHTYRVNVNADRFVTVEHPALSDVLPCLNEAQVVPEVSE</sequence>
<organism evidence="2 3">
    <name type="scientific">Prymnesium parvum</name>
    <name type="common">Toxic golden alga</name>
    <dbReference type="NCBI Taxonomy" id="97485"/>
    <lineage>
        <taxon>Eukaryota</taxon>
        <taxon>Haptista</taxon>
        <taxon>Haptophyta</taxon>
        <taxon>Prymnesiophyceae</taxon>
        <taxon>Prymnesiales</taxon>
        <taxon>Prymnesiaceae</taxon>
        <taxon>Prymnesium</taxon>
    </lineage>
</organism>
<proteinExistence type="predicted"/>